<name>A0A3F3HEK4_9LACO</name>
<evidence type="ECO:0000313" key="2">
    <source>
        <dbReference type="EMBL" id="GAP04259.1"/>
    </source>
</evidence>
<feature type="transmembrane region" description="Helical" evidence="1">
    <location>
        <begin position="21"/>
        <end position="40"/>
    </location>
</feature>
<dbReference type="EMBL" id="DF968080">
    <property type="protein sequence ID" value="GAP04259.1"/>
    <property type="molecule type" value="Genomic_DNA"/>
</dbReference>
<protein>
    <submittedName>
        <fullName evidence="2">Uncharacterized protein</fullName>
    </submittedName>
</protein>
<accession>A0A3F3HEK4</accession>
<dbReference type="AlphaFoldDB" id="A0A3F3HEK4"/>
<dbReference type="RefSeq" id="WP_275542754.1">
    <property type="nucleotide sequence ID" value="NZ_CAUZLZ010000006.1"/>
</dbReference>
<proteinExistence type="predicted"/>
<keyword evidence="1" id="KW-0812">Transmembrane</keyword>
<gene>
    <name evidence="2" type="ORF">FTRO_0032010</name>
</gene>
<keyword evidence="1" id="KW-0472">Membrane</keyword>
<keyword evidence="1" id="KW-1133">Transmembrane helix</keyword>
<dbReference type="Proteomes" id="UP000064514">
    <property type="component" value="Unassembled WGS sequence"/>
</dbReference>
<reference evidence="2" key="1">
    <citation type="journal article" date="2015" name="BMC Genomics">
        <title>Comparative genomics of Fructobacillus spp. and Leuconostoc spp. reveals niche-specific evolution of Fructobacillus spp.</title>
        <authorList>
            <person name="Endo A."/>
            <person name="Tanizawa Y."/>
            <person name="Tanaka N."/>
            <person name="Maeno S."/>
            <person name="Kumar H."/>
            <person name="Shiwa Y."/>
            <person name="Okada S."/>
            <person name="Yoshikawa H."/>
            <person name="Dicks L."/>
            <person name="Nakagawa J."/>
            <person name="Arita M."/>
        </authorList>
    </citation>
    <scope>NUCLEOTIDE SEQUENCE [LARGE SCALE GENOMIC DNA]</scope>
    <source>
        <strain evidence="2">F214-1</strain>
    </source>
</reference>
<evidence type="ECO:0000256" key="1">
    <source>
        <dbReference type="SAM" id="Phobius"/>
    </source>
</evidence>
<sequence length="42" mass="4810">MNNKNKEDEDQQPRDTLYTRPWFVIIGIIAVLSMVGYVALLG</sequence>
<organism evidence="2">
    <name type="scientific">Fructobacillus tropaeoli</name>
    <dbReference type="NCBI Taxonomy" id="709323"/>
    <lineage>
        <taxon>Bacteria</taxon>
        <taxon>Bacillati</taxon>
        <taxon>Bacillota</taxon>
        <taxon>Bacilli</taxon>
        <taxon>Lactobacillales</taxon>
        <taxon>Lactobacillaceae</taxon>
        <taxon>Fructobacillus</taxon>
    </lineage>
</organism>